<dbReference type="AlphaFoldDB" id="A0A562I164"/>
<dbReference type="EMBL" id="VLKG01000007">
    <property type="protein sequence ID" value="TWH64692.1"/>
    <property type="molecule type" value="Genomic_DNA"/>
</dbReference>
<protein>
    <submittedName>
        <fullName evidence="2">Uncharacterized protein</fullName>
    </submittedName>
</protein>
<feature type="transmembrane region" description="Helical" evidence="1">
    <location>
        <begin position="12"/>
        <end position="32"/>
    </location>
</feature>
<name>A0A562I164_9GAMM</name>
<sequence length="61" mass="6679">MTQSQRARRHAYWSGFGAALLTFGVWIGFVSLSDAPADWVQVETLPQSESLLSALPTHTTS</sequence>
<gene>
    <name evidence="2" type="ORF">LX59_02037</name>
</gene>
<reference evidence="2 3" key="1">
    <citation type="submission" date="2019-07" db="EMBL/GenBank/DDBJ databases">
        <title>Genomic Encyclopedia of Type Strains, Phase I: the one thousand microbial genomes (KMG-I) project.</title>
        <authorList>
            <person name="Kyrpides N."/>
        </authorList>
    </citation>
    <scope>NUCLEOTIDE SEQUENCE [LARGE SCALE GENOMIC DNA]</scope>
    <source>
        <strain evidence="2 3">DSM 375</strain>
    </source>
</reference>
<dbReference type="RefSeq" id="WP_144571742.1">
    <property type="nucleotide sequence ID" value="NZ_VLKG01000007.1"/>
</dbReference>
<accession>A0A562I164</accession>
<keyword evidence="1" id="KW-0812">Transmembrane</keyword>
<proteinExistence type="predicted"/>
<evidence type="ECO:0000313" key="2">
    <source>
        <dbReference type="EMBL" id="TWH64692.1"/>
    </source>
</evidence>
<keyword evidence="3" id="KW-1185">Reference proteome</keyword>
<comment type="caution">
    <text evidence="2">The sequence shown here is derived from an EMBL/GenBank/DDBJ whole genome shotgun (WGS) entry which is preliminary data.</text>
</comment>
<organism evidence="2 3">
    <name type="scientific">Azomonas agilis</name>
    <dbReference type="NCBI Taxonomy" id="116849"/>
    <lineage>
        <taxon>Bacteria</taxon>
        <taxon>Pseudomonadati</taxon>
        <taxon>Pseudomonadota</taxon>
        <taxon>Gammaproteobacteria</taxon>
        <taxon>Pseudomonadales</taxon>
        <taxon>Pseudomonadaceae</taxon>
        <taxon>Azomonas</taxon>
    </lineage>
</organism>
<evidence type="ECO:0000256" key="1">
    <source>
        <dbReference type="SAM" id="Phobius"/>
    </source>
</evidence>
<keyword evidence="1" id="KW-0472">Membrane</keyword>
<keyword evidence="1" id="KW-1133">Transmembrane helix</keyword>
<dbReference type="Proteomes" id="UP000319627">
    <property type="component" value="Unassembled WGS sequence"/>
</dbReference>
<evidence type="ECO:0000313" key="3">
    <source>
        <dbReference type="Proteomes" id="UP000319627"/>
    </source>
</evidence>